<dbReference type="Proteomes" id="UP001058074">
    <property type="component" value="Unassembled WGS sequence"/>
</dbReference>
<evidence type="ECO:0000313" key="2">
    <source>
        <dbReference type="Proteomes" id="UP001058074"/>
    </source>
</evidence>
<dbReference type="EMBL" id="BROD01000001">
    <property type="protein sequence ID" value="GKX68914.1"/>
    <property type="molecule type" value="Genomic_DNA"/>
</dbReference>
<protein>
    <submittedName>
        <fullName evidence="1">Uncharacterized protein</fullName>
    </submittedName>
</protein>
<evidence type="ECO:0000313" key="1">
    <source>
        <dbReference type="EMBL" id="GKX68914.1"/>
    </source>
</evidence>
<organism evidence="1 2">
    <name type="scientific">Inconstantimicrobium mannanitabidum</name>
    <dbReference type="NCBI Taxonomy" id="1604901"/>
    <lineage>
        <taxon>Bacteria</taxon>
        <taxon>Bacillati</taxon>
        <taxon>Bacillota</taxon>
        <taxon>Clostridia</taxon>
        <taxon>Eubacteriales</taxon>
        <taxon>Clostridiaceae</taxon>
        <taxon>Inconstantimicrobium</taxon>
    </lineage>
</organism>
<comment type="caution">
    <text evidence="1">The sequence shown here is derived from an EMBL/GenBank/DDBJ whole genome shotgun (WGS) entry which is preliminary data.</text>
</comment>
<proteinExistence type="predicted"/>
<keyword evidence="2" id="KW-1185">Reference proteome</keyword>
<reference evidence="1" key="1">
    <citation type="journal article" date="2025" name="Int. J. Syst. Evol. Microbiol.">
        <title>Inconstantimicrobium mannanitabidum sp. nov., a novel member of the family Clostridiaceae isolated from anoxic soil under the treatment of reductive soil disinfestation.</title>
        <authorList>
            <person name="Ueki A."/>
            <person name="Tonouchi A."/>
            <person name="Honma S."/>
            <person name="Kaku N."/>
            <person name="Ueki K."/>
        </authorList>
    </citation>
    <scope>NUCLEOTIDE SEQUENCE</scope>
    <source>
        <strain evidence="1">TW13</strain>
    </source>
</reference>
<accession>A0ACB5RIK9</accession>
<sequence>MKKFFSALLAGFMLLSSTTCFAASTSDPLKGYHDMLKANASATTVEKKGQLNTRYEYTGVDVAEKAVKSGFKRYLNSAFKYYNGEGLEIREIPDNGQTKALHLDVSCVEYDMQLYMPNPDNSIKGKFKQLCGLILPNSGEKLYQKVMSTKQKEQKFSMGGRTFTVILIDNK</sequence>
<name>A0ACB5RIK9_9CLOT</name>
<gene>
    <name evidence="1" type="ORF">rsdtw13_41720</name>
</gene>